<proteinExistence type="inferred from homology"/>
<evidence type="ECO:0000313" key="4">
    <source>
        <dbReference type="EMBL" id="KUI62037.1"/>
    </source>
</evidence>
<sequence>MGNTLSQCFFIPAAPLTEKNCPDQTGRVFIVTGGYTGVGFELCKILYAHNATVWIAGRSASKAAVAMSSIKEASPQSNGHLNFLYLDLADLSTIKTAVDSFTSQQQRLDVLVNNAGVMFPPKGSTDAHGNELQLGTNCLGHYLLYQLLLPILTKTASSSPTATVRVAWAASVAVNIAAPKPHGVILDDDGRPKDQGVKFNYGQTKVGNVFLAREFAKTTPQTGVVHAAFNPGNLRTELQRHWTGPENWISDKILAYPPILGAYTELWTILSPELTPEKSGAYVYPWGRFGGLPAGIEASMKGESEGGTGVAAKFVEWCGKQTEAARRNGGSSLLGLG</sequence>
<dbReference type="OrthoDB" id="191139at2759"/>
<evidence type="ECO:0000313" key="5">
    <source>
        <dbReference type="Proteomes" id="UP000078576"/>
    </source>
</evidence>
<protein>
    <recommendedName>
        <fullName evidence="6">Oxidoreductase</fullName>
    </recommendedName>
</protein>
<evidence type="ECO:0000256" key="2">
    <source>
        <dbReference type="ARBA" id="ARBA00022857"/>
    </source>
</evidence>
<name>A0A194VDG0_CYTMA</name>
<keyword evidence="2" id="KW-0521">NADP</keyword>
<dbReference type="STRING" id="694573.A0A194VDG0"/>
<dbReference type="InterPro" id="IPR002347">
    <property type="entry name" value="SDR_fam"/>
</dbReference>
<keyword evidence="3" id="KW-0560">Oxidoreductase</keyword>
<accession>A0A194VDG0</accession>
<dbReference type="Proteomes" id="UP000078576">
    <property type="component" value="Unassembled WGS sequence"/>
</dbReference>
<dbReference type="PRINTS" id="PR00081">
    <property type="entry name" value="GDHRDH"/>
</dbReference>
<dbReference type="Gene3D" id="3.40.50.720">
    <property type="entry name" value="NAD(P)-binding Rossmann-like Domain"/>
    <property type="match status" value="1"/>
</dbReference>
<organism evidence="4 5">
    <name type="scientific">Cytospora mali</name>
    <name type="common">Apple Valsa canker fungus</name>
    <name type="synonym">Valsa mali</name>
    <dbReference type="NCBI Taxonomy" id="578113"/>
    <lineage>
        <taxon>Eukaryota</taxon>
        <taxon>Fungi</taxon>
        <taxon>Dikarya</taxon>
        <taxon>Ascomycota</taxon>
        <taxon>Pezizomycotina</taxon>
        <taxon>Sordariomycetes</taxon>
        <taxon>Sordariomycetidae</taxon>
        <taxon>Diaporthales</taxon>
        <taxon>Cytosporaceae</taxon>
        <taxon>Cytospora</taxon>
    </lineage>
</organism>
<gene>
    <name evidence="4" type="ORF">VP1G_09163</name>
</gene>
<dbReference type="AlphaFoldDB" id="A0A194VDG0"/>
<evidence type="ECO:0000256" key="1">
    <source>
        <dbReference type="ARBA" id="ARBA00006484"/>
    </source>
</evidence>
<reference evidence="5" key="1">
    <citation type="submission" date="2014-12" db="EMBL/GenBank/DDBJ databases">
        <title>Genome Sequence of Valsa Canker Pathogens Uncovers a Specific Adaption of Colonization on Woody Bark.</title>
        <authorList>
            <person name="Yin Z."/>
            <person name="Liu H."/>
            <person name="Gao X."/>
            <person name="Li Z."/>
            <person name="Song N."/>
            <person name="Ke X."/>
            <person name="Dai Q."/>
            <person name="Wu Y."/>
            <person name="Sun Y."/>
            <person name="Xu J.-R."/>
            <person name="Kang Z.K."/>
            <person name="Wang L."/>
            <person name="Huang L."/>
        </authorList>
    </citation>
    <scope>NUCLEOTIDE SEQUENCE [LARGE SCALE GENOMIC DNA]</scope>
    <source>
        <strain evidence="5">SXYL134</strain>
    </source>
</reference>
<evidence type="ECO:0000256" key="3">
    <source>
        <dbReference type="ARBA" id="ARBA00023002"/>
    </source>
</evidence>
<dbReference type="SUPFAM" id="SSF51735">
    <property type="entry name" value="NAD(P)-binding Rossmann-fold domains"/>
    <property type="match status" value="1"/>
</dbReference>
<dbReference type="GO" id="GO:0016491">
    <property type="term" value="F:oxidoreductase activity"/>
    <property type="evidence" value="ECO:0007669"/>
    <property type="project" value="UniProtKB-KW"/>
</dbReference>
<dbReference type="PANTHER" id="PTHR24320">
    <property type="entry name" value="RETINOL DEHYDROGENASE"/>
    <property type="match status" value="1"/>
</dbReference>
<dbReference type="PANTHER" id="PTHR24320:SF236">
    <property type="entry name" value="SHORT-CHAIN DEHYDROGENASE-RELATED"/>
    <property type="match status" value="1"/>
</dbReference>
<keyword evidence="5" id="KW-1185">Reference proteome</keyword>
<evidence type="ECO:0008006" key="6">
    <source>
        <dbReference type="Google" id="ProtNLM"/>
    </source>
</evidence>
<dbReference type="Pfam" id="PF00106">
    <property type="entry name" value="adh_short"/>
    <property type="match status" value="1"/>
</dbReference>
<dbReference type="InterPro" id="IPR036291">
    <property type="entry name" value="NAD(P)-bd_dom_sf"/>
</dbReference>
<dbReference type="EMBL" id="KN714796">
    <property type="protein sequence ID" value="KUI62037.1"/>
    <property type="molecule type" value="Genomic_DNA"/>
</dbReference>
<comment type="similarity">
    <text evidence="1">Belongs to the short-chain dehydrogenases/reductases (SDR) family.</text>
</comment>